<sequence>MDRFGRYALVADDEPLIRMDVEAILTEAGFQVLTAAGADEALDILFSRGPEIELLFTDVQMPPGTMTGYDLARRCAGDMPQIAILVASGAQRPEPGTLPEGALFLDKPFSPDQVLRCLSQLLPNR</sequence>
<feature type="modified residue" description="4-aspartylphosphate" evidence="2">
    <location>
        <position position="58"/>
    </location>
</feature>
<dbReference type="GO" id="GO:0000160">
    <property type="term" value="P:phosphorelay signal transduction system"/>
    <property type="evidence" value="ECO:0007669"/>
    <property type="project" value="InterPro"/>
</dbReference>
<dbReference type="AlphaFoldDB" id="A0A447ISL0"/>
<dbReference type="PANTHER" id="PTHR44591:SF3">
    <property type="entry name" value="RESPONSE REGULATORY DOMAIN-CONTAINING PROTEIN"/>
    <property type="match status" value="1"/>
</dbReference>
<dbReference type="PROSITE" id="PS50110">
    <property type="entry name" value="RESPONSE_REGULATORY"/>
    <property type="match status" value="1"/>
</dbReference>
<dbReference type="EMBL" id="UZWE01000064">
    <property type="protein sequence ID" value="VDS10498.1"/>
    <property type="molecule type" value="Genomic_DNA"/>
</dbReference>
<dbReference type="Proteomes" id="UP000270743">
    <property type="component" value="Unassembled WGS sequence"/>
</dbReference>
<feature type="domain" description="Response regulatory" evidence="3">
    <location>
        <begin position="7"/>
        <end position="122"/>
    </location>
</feature>
<organism evidence="4 5">
    <name type="scientific">Paracoccus haematequi</name>
    <dbReference type="NCBI Taxonomy" id="2491866"/>
    <lineage>
        <taxon>Bacteria</taxon>
        <taxon>Pseudomonadati</taxon>
        <taxon>Pseudomonadota</taxon>
        <taxon>Alphaproteobacteria</taxon>
        <taxon>Rhodobacterales</taxon>
        <taxon>Paracoccaceae</taxon>
        <taxon>Paracoccus</taxon>
    </lineage>
</organism>
<evidence type="ECO:0000256" key="1">
    <source>
        <dbReference type="ARBA" id="ARBA00022553"/>
    </source>
</evidence>
<keyword evidence="5" id="KW-1185">Reference proteome</keyword>
<evidence type="ECO:0000313" key="5">
    <source>
        <dbReference type="Proteomes" id="UP000270743"/>
    </source>
</evidence>
<evidence type="ECO:0000313" key="4">
    <source>
        <dbReference type="EMBL" id="VDS10498.1"/>
    </source>
</evidence>
<proteinExistence type="predicted"/>
<gene>
    <name evidence="4" type="primary">cheY</name>
    <name evidence="4" type="ORF">PARHAE_03714</name>
</gene>
<protein>
    <submittedName>
        <fullName evidence="4">Chemotaxis protein CheY</fullName>
    </submittedName>
</protein>
<accession>A0A447ISL0</accession>
<dbReference type="PANTHER" id="PTHR44591">
    <property type="entry name" value="STRESS RESPONSE REGULATOR PROTEIN 1"/>
    <property type="match status" value="1"/>
</dbReference>
<dbReference type="SUPFAM" id="SSF52172">
    <property type="entry name" value="CheY-like"/>
    <property type="match status" value="1"/>
</dbReference>
<dbReference type="InterPro" id="IPR001789">
    <property type="entry name" value="Sig_transdc_resp-reg_receiver"/>
</dbReference>
<dbReference type="SMART" id="SM00448">
    <property type="entry name" value="REC"/>
    <property type="match status" value="1"/>
</dbReference>
<reference evidence="4 5" key="1">
    <citation type="submission" date="2018-12" db="EMBL/GenBank/DDBJ databases">
        <authorList>
            <person name="Criscuolo A."/>
        </authorList>
    </citation>
    <scope>NUCLEOTIDE SEQUENCE [LARGE SCALE GENOMIC DNA]</scope>
    <source>
        <strain evidence="4">ACIP1116241</strain>
    </source>
</reference>
<dbReference type="InterPro" id="IPR011006">
    <property type="entry name" value="CheY-like_superfamily"/>
</dbReference>
<keyword evidence="1 2" id="KW-0597">Phosphoprotein</keyword>
<dbReference type="Gene3D" id="3.40.50.2300">
    <property type="match status" value="1"/>
</dbReference>
<dbReference type="Pfam" id="PF00072">
    <property type="entry name" value="Response_reg"/>
    <property type="match status" value="1"/>
</dbReference>
<evidence type="ECO:0000256" key="2">
    <source>
        <dbReference type="PROSITE-ProRule" id="PRU00169"/>
    </source>
</evidence>
<evidence type="ECO:0000259" key="3">
    <source>
        <dbReference type="PROSITE" id="PS50110"/>
    </source>
</evidence>
<dbReference type="OrthoDB" id="9784719at2"/>
<name>A0A447ISL0_9RHOB</name>
<dbReference type="RefSeq" id="WP_126156078.1">
    <property type="nucleotide sequence ID" value="NZ_UZWE01000064.1"/>
</dbReference>
<dbReference type="InterPro" id="IPR050595">
    <property type="entry name" value="Bact_response_regulator"/>
</dbReference>